<comment type="similarity">
    <text evidence="4">Belongs to the alanine racemase family.</text>
</comment>
<comment type="pathway">
    <text evidence="4">Amino-acid biosynthesis; D-alanine biosynthesis; D-alanine from L-alanine: step 1/1.</text>
</comment>
<dbReference type="InterPro" id="IPR029066">
    <property type="entry name" value="PLP-binding_barrel"/>
</dbReference>
<dbReference type="RefSeq" id="WP_304420907.1">
    <property type="nucleotide sequence ID" value="NZ_JANCMU010000005.1"/>
</dbReference>
<comment type="function">
    <text evidence="4">Catalyzes the interconversion of L-alanine and D-alanine. May also act on other amino acids.</text>
</comment>
<dbReference type="InterPro" id="IPR011079">
    <property type="entry name" value="Ala_racemase_C"/>
</dbReference>
<comment type="caution">
    <text evidence="8">The sequence shown here is derived from an EMBL/GenBank/DDBJ whole genome shotgun (WGS) entry which is preliminary data.</text>
</comment>
<dbReference type="HAMAP" id="MF_01201">
    <property type="entry name" value="Ala_racemase"/>
    <property type="match status" value="1"/>
</dbReference>
<dbReference type="Proteomes" id="UP001152599">
    <property type="component" value="Unassembled WGS sequence"/>
</dbReference>
<dbReference type="EMBL" id="JANCMU010000005">
    <property type="protein sequence ID" value="MDG4946519.1"/>
    <property type="molecule type" value="Genomic_DNA"/>
</dbReference>
<dbReference type="SUPFAM" id="SSF51419">
    <property type="entry name" value="PLP-binding barrel"/>
    <property type="match status" value="1"/>
</dbReference>
<reference evidence="8" key="1">
    <citation type="submission" date="2022-07" db="EMBL/GenBank/DDBJ databases">
        <title>Description and genome-wide analysis of Profundicola chukchiensis gen. nov., sp. nov., marine bacteria isolated from bottom sediments of the Chukchi Sea.</title>
        <authorList>
            <person name="Romanenko L."/>
            <person name="Otstavnykh N."/>
            <person name="Kurilenko V."/>
            <person name="Eremeev V."/>
            <person name="Velansky P."/>
            <person name="Mikhailov V."/>
            <person name="Isaeva M."/>
        </authorList>
    </citation>
    <scope>NUCLEOTIDE SEQUENCE</scope>
    <source>
        <strain evidence="8">KMM 9713</strain>
    </source>
</reference>
<dbReference type="AlphaFoldDB" id="A0A9X4MYU1"/>
<dbReference type="Pfam" id="PF01168">
    <property type="entry name" value="Ala_racemase_N"/>
    <property type="match status" value="1"/>
</dbReference>
<dbReference type="PANTHER" id="PTHR30511:SF0">
    <property type="entry name" value="ALANINE RACEMASE, CATABOLIC-RELATED"/>
    <property type="match status" value="1"/>
</dbReference>
<evidence type="ECO:0000256" key="4">
    <source>
        <dbReference type="HAMAP-Rule" id="MF_01201"/>
    </source>
</evidence>
<feature type="active site" description="Proton acceptor; specific for D-alanine" evidence="4">
    <location>
        <position position="36"/>
    </location>
</feature>
<dbReference type="Gene3D" id="3.20.20.10">
    <property type="entry name" value="Alanine racemase"/>
    <property type="match status" value="1"/>
</dbReference>
<dbReference type="EC" id="5.1.1.1" evidence="4"/>
<dbReference type="GO" id="GO:0005829">
    <property type="term" value="C:cytosol"/>
    <property type="evidence" value="ECO:0007669"/>
    <property type="project" value="TreeGrafter"/>
</dbReference>
<feature type="modified residue" description="N6-(pyridoxal phosphate)lysine" evidence="4 5">
    <location>
        <position position="36"/>
    </location>
</feature>
<dbReference type="SUPFAM" id="SSF50621">
    <property type="entry name" value="Alanine racemase C-terminal domain-like"/>
    <property type="match status" value="1"/>
</dbReference>
<evidence type="ECO:0000313" key="9">
    <source>
        <dbReference type="Proteomes" id="UP001152599"/>
    </source>
</evidence>
<dbReference type="GO" id="GO:0008784">
    <property type="term" value="F:alanine racemase activity"/>
    <property type="evidence" value="ECO:0007669"/>
    <property type="project" value="UniProtKB-UniRule"/>
</dbReference>
<feature type="binding site" evidence="4 6">
    <location>
        <position position="135"/>
    </location>
    <ligand>
        <name>substrate</name>
    </ligand>
</feature>
<accession>A0A9X4MYU1</accession>
<evidence type="ECO:0000256" key="1">
    <source>
        <dbReference type="ARBA" id="ARBA00001933"/>
    </source>
</evidence>
<dbReference type="CDD" id="cd00430">
    <property type="entry name" value="PLPDE_III_AR"/>
    <property type="match status" value="1"/>
</dbReference>
<dbReference type="SMART" id="SM01005">
    <property type="entry name" value="Ala_racemase_C"/>
    <property type="match status" value="1"/>
</dbReference>
<dbReference type="InterPro" id="IPR001608">
    <property type="entry name" value="Ala_racemase_N"/>
</dbReference>
<dbReference type="PRINTS" id="PR00992">
    <property type="entry name" value="ALARACEMASE"/>
</dbReference>
<dbReference type="GO" id="GO:0030632">
    <property type="term" value="P:D-alanine biosynthetic process"/>
    <property type="evidence" value="ECO:0007669"/>
    <property type="project" value="UniProtKB-UniRule"/>
</dbReference>
<dbReference type="GO" id="GO:0030170">
    <property type="term" value="F:pyridoxal phosphate binding"/>
    <property type="evidence" value="ECO:0007669"/>
    <property type="project" value="UniProtKB-UniRule"/>
</dbReference>
<feature type="domain" description="Alanine racemase C-terminal" evidence="7">
    <location>
        <begin position="254"/>
        <end position="382"/>
    </location>
</feature>
<dbReference type="NCBIfam" id="TIGR00492">
    <property type="entry name" value="alr"/>
    <property type="match status" value="1"/>
</dbReference>
<comment type="cofactor">
    <cofactor evidence="1 4 5">
        <name>pyridoxal 5'-phosphate</name>
        <dbReference type="ChEBI" id="CHEBI:597326"/>
    </cofactor>
</comment>
<feature type="binding site" evidence="4 6">
    <location>
        <position position="323"/>
    </location>
    <ligand>
        <name>substrate</name>
    </ligand>
</feature>
<protein>
    <recommendedName>
        <fullName evidence="4">Alanine racemase</fullName>
        <ecNumber evidence="4">5.1.1.1</ecNumber>
    </recommendedName>
</protein>
<comment type="catalytic activity">
    <reaction evidence="4">
        <text>L-alanine = D-alanine</text>
        <dbReference type="Rhea" id="RHEA:20249"/>
        <dbReference type="ChEBI" id="CHEBI:57416"/>
        <dbReference type="ChEBI" id="CHEBI:57972"/>
        <dbReference type="EC" id="5.1.1.1"/>
    </reaction>
</comment>
<sequence length="383" mass="43270">MHPSTYIEISKSAFKQNYDFIQSILLPNVKFSSVIKGNAYGHGIEVIVPVLEEIGVNHFSVFNGDEAFRVKQVCGPDTEIMVMGMLTPAQLEWVIEKDIEFYIFDIHRLEQTIELCKELNKKAKVHFEIETGMNRTGLSKDDLNQAVELLKKNADYLELYGLCTHLAGAESIANYYRIKNQLINYKKTLKQLKAMDIEPKYRHVSCSAGTIRFPETQFDMVRVGIMQYGFFPTNEVMINYLTQHKEVDDPLRRGLTWKSQVMSVKEVATGEFIGYGTAYFASKDMKIATIPIGYGYGFARALTNQGKVLIHGEYAQVVGIVNMNIISVDITDIDDVQVGDSVTIIGRDGDKDITVSSFSDISNQVNYELLTRLPNDIPRVVVD</sequence>
<gene>
    <name evidence="8" type="primary">alr</name>
    <name evidence="8" type="ORF">NMK71_08845</name>
</gene>
<dbReference type="PANTHER" id="PTHR30511">
    <property type="entry name" value="ALANINE RACEMASE"/>
    <property type="match status" value="1"/>
</dbReference>
<keyword evidence="3 4" id="KW-0413">Isomerase</keyword>
<dbReference type="Gene3D" id="2.40.37.10">
    <property type="entry name" value="Lyase, Ornithine Decarboxylase, Chain A, domain 1"/>
    <property type="match status" value="1"/>
</dbReference>
<proteinExistence type="inferred from homology"/>
<dbReference type="InterPro" id="IPR000821">
    <property type="entry name" value="Ala_racemase"/>
</dbReference>
<evidence type="ECO:0000313" key="8">
    <source>
        <dbReference type="EMBL" id="MDG4946519.1"/>
    </source>
</evidence>
<dbReference type="Pfam" id="PF00842">
    <property type="entry name" value="Ala_racemase_C"/>
    <property type="match status" value="1"/>
</dbReference>
<evidence type="ECO:0000259" key="7">
    <source>
        <dbReference type="SMART" id="SM01005"/>
    </source>
</evidence>
<keyword evidence="2 4" id="KW-0663">Pyridoxal phosphate</keyword>
<evidence type="ECO:0000256" key="3">
    <source>
        <dbReference type="ARBA" id="ARBA00023235"/>
    </source>
</evidence>
<evidence type="ECO:0000256" key="6">
    <source>
        <dbReference type="PIRSR" id="PIRSR600821-52"/>
    </source>
</evidence>
<feature type="active site" description="Proton acceptor; specific for L-alanine" evidence="4">
    <location>
        <position position="275"/>
    </location>
</feature>
<organism evidence="8 9">
    <name type="scientific">Profundicola chukchiensis</name>
    <dbReference type="NCBI Taxonomy" id="2961959"/>
    <lineage>
        <taxon>Bacteria</taxon>
        <taxon>Pseudomonadati</taxon>
        <taxon>Bacteroidota</taxon>
        <taxon>Flavobacteriia</taxon>
        <taxon>Flavobacteriales</taxon>
        <taxon>Weeksellaceae</taxon>
        <taxon>Profundicola</taxon>
    </lineage>
</organism>
<dbReference type="PROSITE" id="PS00395">
    <property type="entry name" value="ALANINE_RACEMASE"/>
    <property type="match status" value="1"/>
</dbReference>
<dbReference type="InterPro" id="IPR020622">
    <property type="entry name" value="Ala_racemase_pyridoxalP-BS"/>
</dbReference>
<dbReference type="InterPro" id="IPR009006">
    <property type="entry name" value="Ala_racemase/Decarboxylase_C"/>
</dbReference>
<name>A0A9X4MYU1_9FLAO</name>
<keyword evidence="9" id="KW-1185">Reference proteome</keyword>
<evidence type="ECO:0000256" key="2">
    <source>
        <dbReference type="ARBA" id="ARBA00022898"/>
    </source>
</evidence>
<evidence type="ECO:0000256" key="5">
    <source>
        <dbReference type="PIRSR" id="PIRSR600821-50"/>
    </source>
</evidence>